<keyword evidence="2" id="KW-1185">Reference proteome</keyword>
<protein>
    <submittedName>
        <fullName evidence="1">Uncharacterized protein</fullName>
    </submittedName>
</protein>
<reference evidence="1" key="1">
    <citation type="journal article" date="2023" name="Plant J.">
        <title>The genome of the king protea, Protea cynaroides.</title>
        <authorList>
            <person name="Chang J."/>
            <person name="Duong T.A."/>
            <person name="Schoeman C."/>
            <person name="Ma X."/>
            <person name="Roodt D."/>
            <person name="Barker N."/>
            <person name="Li Z."/>
            <person name="Van de Peer Y."/>
            <person name="Mizrachi E."/>
        </authorList>
    </citation>
    <scope>NUCLEOTIDE SEQUENCE</scope>
    <source>
        <tissue evidence="1">Young leaves</tissue>
    </source>
</reference>
<evidence type="ECO:0000313" key="1">
    <source>
        <dbReference type="EMBL" id="KAJ4958334.1"/>
    </source>
</evidence>
<evidence type="ECO:0000313" key="2">
    <source>
        <dbReference type="Proteomes" id="UP001141806"/>
    </source>
</evidence>
<dbReference type="EMBL" id="JAMYWD010000010">
    <property type="protein sequence ID" value="KAJ4958334.1"/>
    <property type="molecule type" value="Genomic_DNA"/>
</dbReference>
<organism evidence="1 2">
    <name type="scientific">Protea cynaroides</name>
    <dbReference type="NCBI Taxonomy" id="273540"/>
    <lineage>
        <taxon>Eukaryota</taxon>
        <taxon>Viridiplantae</taxon>
        <taxon>Streptophyta</taxon>
        <taxon>Embryophyta</taxon>
        <taxon>Tracheophyta</taxon>
        <taxon>Spermatophyta</taxon>
        <taxon>Magnoliopsida</taxon>
        <taxon>Proteales</taxon>
        <taxon>Proteaceae</taxon>
        <taxon>Protea</taxon>
    </lineage>
</organism>
<dbReference type="Proteomes" id="UP001141806">
    <property type="component" value="Unassembled WGS sequence"/>
</dbReference>
<accession>A0A9Q0H356</accession>
<comment type="caution">
    <text evidence="1">The sequence shown here is derived from an EMBL/GenBank/DDBJ whole genome shotgun (WGS) entry which is preliminary data.</text>
</comment>
<gene>
    <name evidence="1" type="ORF">NE237_025445</name>
</gene>
<proteinExistence type="predicted"/>
<name>A0A9Q0H356_9MAGN</name>
<sequence>MVMTKTLRRCIRSRILMPLVKDLVPAVMPKREKIQGLPQKEKSQVRYQSRFLCQEKRHSYVKLKMKHCRRVLELLQKWESFIEVNKLVEGFRMGLMLVITFV</sequence>
<dbReference type="AlphaFoldDB" id="A0A9Q0H356"/>